<gene>
    <name evidence="1" type="ORF">S06H3_40663</name>
</gene>
<organism evidence="1">
    <name type="scientific">marine sediment metagenome</name>
    <dbReference type="NCBI Taxonomy" id="412755"/>
    <lineage>
        <taxon>unclassified sequences</taxon>
        <taxon>metagenomes</taxon>
        <taxon>ecological metagenomes</taxon>
    </lineage>
</organism>
<dbReference type="EMBL" id="BARV01024977">
    <property type="protein sequence ID" value="GAI39280.1"/>
    <property type="molecule type" value="Genomic_DNA"/>
</dbReference>
<comment type="caution">
    <text evidence="1">The sequence shown here is derived from an EMBL/GenBank/DDBJ whole genome shotgun (WGS) entry which is preliminary data.</text>
</comment>
<feature type="non-terminal residue" evidence="1">
    <location>
        <position position="106"/>
    </location>
</feature>
<sequence>MNDINKLTDILNKSKAIMKKTEAEYGNTSNMSSNDGSQSQIYDEKEIPNLTENFINTRTKTSNRSVAPQGGQYRNLTNTKMPKVVVDAMVNNPIEIPESPYPTFEL</sequence>
<accession>X1PJQ6</accession>
<name>X1PJQ6_9ZZZZ</name>
<evidence type="ECO:0000313" key="1">
    <source>
        <dbReference type="EMBL" id="GAI39280.1"/>
    </source>
</evidence>
<proteinExistence type="predicted"/>
<protein>
    <submittedName>
        <fullName evidence="1">Uncharacterized protein</fullName>
    </submittedName>
</protein>
<reference evidence="1" key="1">
    <citation type="journal article" date="2014" name="Front. Microbiol.">
        <title>High frequency of phylogenetically diverse reductive dehalogenase-homologous genes in deep subseafloor sedimentary metagenomes.</title>
        <authorList>
            <person name="Kawai M."/>
            <person name="Futagami T."/>
            <person name="Toyoda A."/>
            <person name="Takaki Y."/>
            <person name="Nishi S."/>
            <person name="Hori S."/>
            <person name="Arai W."/>
            <person name="Tsubouchi T."/>
            <person name="Morono Y."/>
            <person name="Uchiyama I."/>
            <person name="Ito T."/>
            <person name="Fujiyama A."/>
            <person name="Inagaki F."/>
            <person name="Takami H."/>
        </authorList>
    </citation>
    <scope>NUCLEOTIDE SEQUENCE</scope>
    <source>
        <strain evidence="1">Expedition CK06-06</strain>
    </source>
</reference>
<dbReference type="AlphaFoldDB" id="X1PJQ6"/>